<dbReference type="AlphaFoldDB" id="A0A162JA94"/>
<dbReference type="Proteomes" id="UP000075816">
    <property type="component" value="Unassembled WGS sequence"/>
</dbReference>
<dbReference type="EMBL" id="LVEA01000001">
    <property type="protein sequence ID" value="KYL05425.1"/>
    <property type="molecule type" value="Genomic_DNA"/>
</dbReference>
<comment type="caution">
    <text evidence="2">The sequence shown here is derived from an EMBL/GenBank/DDBJ whole genome shotgun (WGS) entry which is preliminary data.</text>
</comment>
<name>A0A162JA94_9FUSO</name>
<evidence type="ECO:0000313" key="2">
    <source>
        <dbReference type="EMBL" id="KYL05425.1"/>
    </source>
</evidence>
<organism evidence="2 3">
    <name type="scientific">Fusobacterium necrophorum subsp. funduliforme</name>
    <dbReference type="NCBI Taxonomy" id="143387"/>
    <lineage>
        <taxon>Bacteria</taxon>
        <taxon>Fusobacteriati</taxon>
        <taxon>Fusobacteriota</taxon>
        <taxon>Fusobacteriia</taxon>
        <taxon>Fusobacteriales</taxon>
        <taxon>Fusobacteriaceae</taxon>
        <taxon>Fusobacterium</taxon>
    </lineage>
</organism>
<accession>A0A162JA94</accession>
<feature type="transmembrane region" description="Helical" evidence="1">
    <location>
        <begin position="66"/>
        <end position="85"/>
    </location>
</feature>
<protein>
    <submittedName>
        <fullName evidence="2">Uncharacterized protein</fullName>
    </submittedName>
</protein>
<feature type="transmembrane region" description="Helical" evidence="1">
    <location>
        <begin position="35"/>
        <end position="54"/>
    </location>
</feature>
<evidence type="ECO:0000256" key="1">
    <source>
        <dbReference type="SAM" id="Phobius"/>
    </source>
</evidence>
<gene>
    <name evidence="2" type="ORF">A2J07_01440</name>
</gene>
<proteinExistence type="predicted"/>
<keyword evidence="1" id="KW-1133">Transmembrane helix</keyword>
<evidence type="ECO:0000313" key="3">
    <source>
        <dbReference type="Proteomes" id="UP000075816"/>
    </source>
</evidence>
<keyword evidence="1" id="KW-0472">Membrane</keyword>
<keyword evidence="1" id="KW-0812">Transmembrane</keyword>
<dbReference type="KEGG" id="fnf:BSQ88_04520"/>
<sequence>MKKGKFTENMDVSYMILRSSYQEVLRKKEIKKLQIFFFGNLELIISLLLFQKFWNHLRISFSYDSILIKIRFLKFALIFLFRSYLFGNPSQSEIKQFFEKSGFILSETIYTIKFPSQILYNKFLHLTNFH</sequence>
<reference evidence="2 3" key="1">
    <citation type="submission" date="2016-03" db="EMBL/GenBank/DDBJ databases">
        <title>Comparative genomics of human isolates of Fusobacterium necrophorum.</title>
        <authorList>
            <person name="Jensen A."/>
            <person name="Bank S."/>
            <person name="Andersen P.S."/>
            <person name="Kristensen L.H."/>
            <person name="Prag J."/>
        </authorList>
    </citation>
    <scope>NUCLEOTIDE SEQUENCE [LARGE SCALE GENOMIC DNA]</scope>
    <source>
        <strain evidence="2 3">LS_1264</strain>
    </source>
</reference>